<reference evidence="2" key="1">
    <citation type="submission" date="2019-02" db="EMBL/GenBank/DDBJ databases">
        <authorList>
            <person name="Gruber-Vodicka R. H."/>
            <person name="Seah K. B. B."/>
        </authorList>
    </citation>
    <scope>NUCLEOTIDE SEQUENCE</scope>
    <source>
        <strain evidence="3">BECK_S127</strain>
        <strain evidence="2">BECK_S1320</strain>
        <strain evidence="1">BECK_S1321</strain>
    </source>
</reference>
<dbReference type="EMBL" id="CAADHB010000053">
    <property type="protein sequence ID" value="VFK79537.1"/>
    <property type="molecule type" value="Genomic_DNA"/>
</dbReference>
<dbReference type="EMBL" id="CAADFR010000050">
    <property type="protein sequence ID" value="VFK39954.1"/>
    <property type="molecule type" value="Genomic_DNA"/>
</dbReference>
<dbReference type="AlphaFoldDB" id="A0A450YV00"/>
<name>A0A450YV00_9GAMM</name>
<gene>
    <name evidence="3" type="ORF">BECKSD772D_GA0070982_105317</name>
    <name evidence="2" type="ORF">BECKSD772E_GA0070983_105215</name>
    <name evidence="1" type="ORF">BECKSD772F_GA0070984_105016</name>
</gene>
<dbReference type="EMBL" id="CAADFU010000052">
    <property type="protein sequence ID" value="VFK45381.1"/>
    <property type="molecule type" value="Genomic_DNA"/>
</dbReference>
<protein>
    <submittedName>
        <fullName evidence="2">Zinc- or iron-chelating domain-containing protein</fullName>
    </submittedName>
</protein>
<dbReference type="InterPro" id="IPR005358">
    <property type="entry name" value="Puta_zinc/iron-chelating_dom"/>
</dbReference>
<dbReference type="Pfam" id="PF03692">
    <property type="entry name" value="CxxCxxCC"/>
    <property type="match status" value="1"/>
</dbReference>
<organism evidence="2">
    <name type="scientific">Candidatus Kentrum sp. SD</name>
    <dbReference type="NCBI Taxonomy" id="2126332"/>
    <lineage>
        <taxon>Bacteria</taxon>
        <taxon>Pseudomonadati</taxon>
        <taxon>Pseudomonadota</taxon>
        <taxon>Gammaproteobacteria</taxon>
        <taxon>Candidatus Kentrum</taxon>
    </lineage>
</organism>
<sequence length="178" mass="19850">MTAPLPYINATSLLPHCRPCGSQCCRYSSPIISPDEKECIVASCGKDLFIEQSTPGGSYFVIGRTADGNLRQIDQRVEESSPCGYLASDGSCTIHQIKPLDCRAYPLRAIPSATAGEVEWRFHRVCPATSFIDNRFLPAVRIVALASLRRFTTETYMDWLYKYSPWALAPEAMFQLSE</sequence>
<evidence type="ECO:0000313" key="2">
    <source>
        <dbReference type="EMBL" id="VFK45381.1"/>
    </source>
</evidence>
<accession>A0A450YV00</accession>
<proteinExistence type="predicted"/>
<evidence type="ECO:0000313" key="1">
    <source>
        <dbReference type="EMBL" id="VFK39954.1"/>
    </source>
</evidence>
<evidence type="ECO:0000313" key="3">
    <source>
        <dbReference type="EMBL" id="VFK79537.1"/>
    </source>
</evidence>